<dbReference type="Proteomes" id="UP000735302">
    <property type="component" value="Unassembled WGS sequence"/>
</dbReference>
<reference evidence="2 3" key="1">
    <citation type="journal article" date="2021" name="Elife">
        <title>Chloroplast acquisition without the gene transfer in kleptoplastic sea slugs, Plakobranchus ocellatus.</title>
        <authorList>
            <person name="Maeda T."/>
            <person name="Takahashi S."/>
            <person name="Yoshida T."/>
            <person name="Shimamura S."/>
            <person name="Takaki Y."/>
            <person name="Nagai Y."/>
            <person name="Toyoda A."/>
            <person name="Suzuki Y."/>
            <person name="Arimoto A."/>
            <person name="Ishii H."/>
            <person name="Satoh N."/>
            <person name="Nishiyama T."/>
            <person name="Hasebe M."/>
            <person name="Maruyama T."/>
            <person name="Minagawa J."/>
            <person name="Obokata J."/>
            <person name="Shigenobu S."/>
        </authorList>
    </citation>
    <scope>NUCLEOTIDE SEQUENCE [LARGE SCALE GENOMIC DNA]</scope>
</reference>
<organism evidence="2 3">
    <name type="scientific">Plakobranchus ocellatus</name>
    <dbReference type="NCBI Taxonomy" id="259542"/>
    <lineage>
        <taxon>Eukaryota</taxon>
        <taxon>Metazoa</taxon>
        <taxon>Spiralia</taxon>
        <taxon>Lophotrochozoa</taxon>
        <taxon>Mollusca</taxon>
        <taxon>Gastropoda</taxon>
        <taxon>Heterobranchia</taxon>
        <taxon>Euthyneura</taxon>
        <taxon>Panpulmonata</taxon>
        <taxon>Sacoglossa</taxon>
        <taxon>Placobranchoidea</taxon>
        <taxon>Plakobranchidae</taxon>
        <taxon>Plakobranchus</taxon>
    </lineage>
</organism>
<accession>A0AAV3XPG4</accession>
<feature type="compositionally biased region" description="Basic and acidic residues" evidence="1">
    <location>
        <begin position="13"/>
        <end position="34"/>
    </location>
</feature>
<proteinExistence type="predicted"/>
<evidence type="ECO:0000256" key="1">
    <source>
        <dbReference type="SAM" id="MobiDB-lite"/>
    </source>
</evidence>
<gene>
    <name evidence="2" type="ORF">PoB_000004900</name>
</gene>
<keyword evidence="3" id="KW-1185">Reference proteome</keyword>
<name>A0AAV3XPG4_9GAST</name>
<feature type="region of interest" description="Disordered" evidence="1">
    <location>
        <begin position="1"/>
        <end position="34"/>
    </location>
</feature>
<evidence type="ECO:0000313" key="3">
    <source>
        <dbReference type="Proteomes" id="UP000735302"/>
    </source>
</evidence>
<dbReference type="AlphaFoldDB" id="A0AAV3XPG4"/>
<sequence length="127" mass="14681">MDRIKWQQRKGRGKGERQSGVDGGDRGKKTSERERREILAGFGNILSKKLQTPLPKLMLNKIIILAEDQRLHSGQWFINRRIGEVWFLYRTNPQQDDLRLSGQSAGGGARTTHRITSYRWKQGSRYG</sequence>
<evidence type="ECO:0000313" key="2">
    <source>
        <dbReference type="EMBL" id="GFN73543.1"/>
    </source>
</evidence>
<feature type="compositionally biased region" description="Basic residues" evidence="1">
    <location>
        <begin position="1"/>
        <end position="12"/>
    </location>
</feature>
<dbReference type="EMBL" id="BLXT01000008">
    <property type="protein sequence ID" value="GFN73543.1"/>
    <property type="molecule type" value="Genomic_DNA"/>
</dbReference>
<protein>
    <submittedName>
        <fullName evidence="2">Uncharacterized protein</fullName>
    </submittedName>
</protein>
<comment type="caution">
    <text evidence="2">The sequence shown here is derived from an EMBL/GenBank/DDBJ whole genome shotgun (WGS) entry which is preliminary data.</text>
</comment>